<organism evidence="2 3">
    <name type="scientific">Shewanella intestini</name>
    <dbReference type="NCBI Taxonomy" id="2017544"/>
    <lineage>
        <taxon>Bacteria</taxon>
        <taxon>Pseudomonadati</taxon>
        <taxon>Pseudomonadota</taxon>
        <taxon>Gammaproteobacteria</taxon>
        <taxon>Alteromonadales</taxon>
        <taxon>Shewanellaceae</taxon>
        <taxon>Shewanella</taxon>
    </lineage>
</organism>
<keyword evidence="3" id="KW-1185">Reference proteome</keyword>
<sequence length="98" mass="11132">MNITLKLRQGLSLWLAAMLMCVSFGVSAHFVEHQHEGANTHCTVCITQLQFNQTLPSTPLTLNRQTEQLERIIEDVVKVKSFHYGYYHSRAPPFSSAI</sequence>
<dbReference type="RefSeq" id="WP_153661837.1">
    <property type="nucleotide sequence ID" value="NZ_JAAIKR010000004.1"/>
</dbReference>
<accession>A0ABS5I0N2</accession>
<protein>
    <submittedName>
        <fullName evidence="2">ABC-type zinc uptake system zinc chaperone</fullName>
    </submittedName>
</protein>
<evidence type="ECO:0000313" key="2">
    <source>
        <dbReference type="EMBL" id="MBR9727588.1"/>
    </source>
</evidence>
<feature type="chain" id="PRO_5046228944" evidence="1">
    <location>
        <begin position="29"/>
        <end position="98"/>
    </location>
</feature>
<name>A0ABS5I0N2_9GAMM</name>
<proteinExistence type="predicted"/>
<evidence type="ECO:0000313" key="3">
    <source>
        <dbReference type="Proteomes" id="UP000811844"/>
    </source>
</evidence>
<evidence type="ECO:0000256" key="1">
    <source>
        <dbReference type="SAM" id="SignalP"/>
    </source>
</evidence>
<dbReference type="EMBL" id="JAAIKR010000004">
    <property type="protein sequence ID" value="MBR9727588.1"/>
    <property type="molecule type" value="Genomic_DNA"/>
</dbReference>
<comment type="caution">
    <text evidence="2">The sequence shown here is derived from an EMBL/GenBank/DDBJ whole genome shotgun (WGS) entry which is preliminary data.</text>
</comment>
<gene>
    <name evidence="2" type="ORF">G3R48_06255</name>
</gene>
<feature type="signal peptide" evidence="1">
    <location>
        <begin position="1"/>
        <end position="28"/>
    </location>
</feature>
<reference evidence="2 3" key="1">
    <citation type="submission" date="2020-02" db="EMBL/GenBank/DDBJ databases">
        <title>Shewanella WXL01 sp. nov., a marine bacterium isolated from green algae in Luhuitou Fringing Reef (Northern South China Sea).</title>
        <authorList>
            <person name="Wang X."/>
        </authorList>
    </citation>
    <scope>NUCLEOTIDE SEQUENCE [LARGE SCALE GENOMIC DNA]</scope>
    <source>
        <strain evidence="2 3">MCCC 1A01895</strain>
    </source>
</reference>
<dbReference type="Proteomes" id="UP000811844">
    <property type="component" value="Unassembled WGS sequence"/>
</dbReference>
<keyword evidence="1" id="KW-0732">Signal</keyword>